<evidence type="ECO:0008006" key="2">
    <source>
        <dbReference type="Google" id="ProtNLM"/>
    </source>
</evidence>
<name>W4FAK3_APHAT</name>
<evidence type="ECO:0000313" key="1">
    <source>
        <dbReference type="EMBL" id="ETV63738.1"/>
    </source>
</evidence>
<dbReference type="PANTHER" id="PTHR31400">
    <property type="entry name" value="GUANYLYL CYCLASE DOMAIN CONTAINING PROTEIN 1 GUCD1"/>
    <property type="match status" value="1"/>
</dbReference>
<dbReference type="AlphaFoldDB" id="W4FAK3"/>
<accession>W4FAK3</accession>
<proteinExistence type="predicted"/>
<dbReference type="GeneID" id="20821325"/>
<dbReference type="RefSeq" id="XP_009846776.1">
    <property type="nucleotide sequence ID" value="XM_009848474.1"/>
</dbReference>
<dbReference type="PANTHER" id="PTHR31400:SF1">
    <property type="entry name" value="PROTEIN GUCD1"/>
    <property type="match status" value="1"/>
</dbReference>
<dbReference type="InterPro" id="IPR018616">
    <property type="entry name" value="GUCD1"/>
</dbReference>
<dbReference type="VEuPathDB" id="FungiDB:H257_19329"/>
<dbReference type="OrthoDB" id="206796at2759"/>
<sequence length="231" mass="26584">MAEVVVLRQVRQTADWDCGLACIEMMMRWMHQLYPHVFHIINANHLHAQLRKAMPFRSVWTIDLVAYLWAWIVRANQPAHMKVEVWFASTSMQVNPVHASHPYYSADYAADVARVAPLYSSWRDRSFQGQVSTAELKRRMRMPTAVLLVLVDASHLECCVWNDTTTLQLTDRPSFQGHFILVTAITDDKVYYVDPASALHEVCVADVATFDRARTHPSTDHDLCLLSIQRF</sequence>
<protein>
    <recommendedName>
        <fullName evidence="2">Peptidase C39 domain-containing protein</fullName>
    </recommendedName>
</protein>
<dbReference type="Pfam" id="PF09778">
    <property type="entry name" value="Guanylate_cyc_2"/>
    <property type="match status" value="1"/>
</dbReference>
<organism evidence="1">
    <name type="scientific">Aphanomyces astaci</name>
    <name type="common">Crayfish plague agent</name>
    <dbReference type="NCBI Taxonomy" id="112090"/>
    <lineage>
        <taxon>Eukaryota</taxon>
        <taxon>Sar</taxon>
        <taxon>Stramenopiles</taxon>
        <taxon>Oomycota</taxon>
        <taxon>Saprolegniomycetes</taxon>
        <taxon>Saprolegniales</taxon>
        <taxon>Verrucalvaceae</taxon>
        <taxon>Aphanomyces</taxon>
    </lineage>
</organism>
<reference evidence="1" key="1">
    <citation type="submission" date="2013-12" db="EMBL/GenBank/DDBJ databases">
        <title>The Genome Sequence of Aphanomyces astaci APO3.</title>
        <authorList>
            <consortium name="The Broad Institute Genomics Platform"/>
            <person name="Russ C."/>
            <person name="Tyler B."/>
            <person name="van West P."/>
            <person name="Dieguez-Uribeondo J."/>
            <person name="Young S.K."/>
            <person name="Zeng Q."/>
            <person name="Gargeya S."/>
            <person name="Fitzgerald M."/>
            <person name="Abouelleil A."/>
            <person name="Alvarado L."/>
            <person name="Chapman S.B."/>
            <person name="Gainer-Dewar J."/>
            <person name="Goldberg J."/>
            <person name="Griggs A."/>
            <person name="Gujja S."/>
            <person name="Hansen M."/>
            <person name="Howarth C."/>
            <person name="Imamovic A."/>
            <person name="Ireland A."/>
            <person name="Larimer J."/>
            <person name="McCowan C."/>
            <person name="Murphy C."/>
            <person name="Pearson M."/>
            <person name="Poon T.W."/>
            <person name="Priest M."/>
            <person name="Roberts A."/>
            <person name="Saif S."/>
            <person name="Shea T."/>
            <person name="Sykes S."/>
            <person name="Wortman J."/>
            <person name="Nusbaum C."/>
            <person name="Birren B."/>
        </authorList>
    </citation>
    <scope>NUCLEOTIDE SEQUENCE [LARGE SCALE GENOMIC DNA]</scope>
    <source>
        <strain evidence="1">APO3</strain>
    </source>
</reference>
<dbReference type="EMBL" id="KI913603">
    <property type="protein sequence ID" value="ETV63738.1"/>
    <property type="molecule type" value="Genomic_DNA"/>
</dbReference>
<gene>
    <name evidence="1" type="ORF">H257_19329</name>
</gene>